<dbReference type="Proteomes" id="UP000366051">
    <property type="component" value="Chromosome"/>
</dbReference>
<evidence type="ECO:0000256" key="7">
    <source>
        <dbReference type="SAM" id="Phobius"/>
    </source>
</evidence>
<dbReference type="EC" id="1.-.-.-" evidence="8"/>
<proteinExistence type="inferred from homology"/>
<comment type="subcellular location">
    <subcellularLocation>
        <location evidence="1">Cell membrane</location>
        <topology evidence="1">Multi-pass membrane protein</topology>
    </subcellularLocation>
</comment>
<reference evidence="9" key="1">
    <citation type="submission" date="2019-11" db="EMBL/GenBank/DDBJ databases">
        <title>Genome sequence of Heliorestis convoluta strain HH, an alkaliphilic and minimalistic phototrophic bacterium from a soda lake in Egypt.</title>
        <authorList>
            <person name="Dewey E.D."/>
            <person name="Stokes L.M."/>
            <person name="Burchell B.M."/>
            <person name="Shaffer K.N."/>
            <person name="Huntington A.M."/>
            <person name="Baker J.M."/>
            <person name="Nadendla S."/>
            <person name="Giglio M.G."/>
            <person name="Touchman J.W."/>
            <person name="Blankenship R.E."/>
            <person name="Madigan M.T."/>
            <person name="Sattley W.M."/>
        </authorList>
    </citation>
    <scope>NUCLEOTIDE SEQUENCE [LARGE SCALE GENOMIC DNA]</scope>
    <source>
        <strain evidence="9">HH</strain>
    </source>
</reference>
<feature type="transmembrane region" description="Helical" evidence="7">
    <location>
        <begin position="149"/>
        <end position="174"/>
    </location>
</feature>
<dbReference type="GO" id="GO:0005886">
    <property type="term" value="C:plasma membrane"/>
    <property type="evidence" value="ECO:0007669"/>
    <property type="project" value="UniProtKB-SubCell"/>
</dbReference>
<comment type="similarity">
    <text evidence="2">Belongs to the NrfD family.</text>
</comment>
<evidence type="ECO:0000256" key="2">
    <source>
        <dbReference type="ARBA" id="ARBA00008929"/>
    </source>
</evidence>
<feature type="transmembrane region" description="Helical" evidence="7">
    <location>
        <begin position="260"/>
        <end position="287"/>
    </location>
</feature>
<feature type="transmembrane region" description="Helical" evidence="7">
    <location>
        <begin position="85"/>
        <end position="105"/>
    </location>
</feature>
<keyword evidence="3" id="KW-1003">Cell membrane</keyword>
<evidence type="ECO:0000313" key="8">
    <source>
        <dbReference type="EMBL" id="QGG48277.1"/>
    </source>
</evidence>
<gene>
    <name evidence="8" type="ORF">FTV88_2179</name>
</gene>
<evidence type="ECO:0000256" key="6">
    <source>
        <dbReference type="ARBA" id="ARBA00023136"/>
    </source>
</evidence>
<dbReference type="Pfam" id="PF03916">
    <property type="entry name" value="NrfD"/>
    <property type="match status" value="1"/>
</dbReference>
<dbReference type="EMBL" id="CP045875">
    <property type="protein sequence ID" value="QGG48277.1"/>
    <property type="molecule type" value="Genomic_DNA"/>
</dbReference>
<dbReference type="OrthoDB" id="9778963at2"/>
<keyword evidence="5 7" id="KW-1133">Transmembrane helix</keyword>
<evidence type="ECO:0000256" key="4">
    <source>
        <dbReference type="ARBA" id="ARBA00022692"/>
    </source>
</evidence>
<dbReference type="InterPro" id="IPR005614">
    <property type="entry name" value="NrfD-like"/>
</dbReference>
<sequence length="293" mass="31225">MEQAAPWGMLVVVYLFLGGLGAGAFLTSYGAEKGYLGNIAGLTKAGYLIAAPAVAIGCVLLLFDLGQGLIKPWLILGMLTNFSSVMTWGFYILSLFVLVAIARLYFQWKNIEAPSLLLSAGAILAIATAIYTGFLLSVVKAVPIWNNHIIPFIFLASALSTGLSATMLLAHGITKTVAETSKVDKAHFYIIAAEAVLLFVYITMAISGLQGLVAQQSAQMILFGSLAPLFWGLFMIAGIVVPLAIFAHNSFRHQKLSHNWVLSGDVAVIVGGFALRYLIIAAALPAWSGTLLM</sequence>
<dbReference type="PANTHER" id="PTHR34856:SF2">
    <property type="entry name" value="PROTEIN NRFD"/>
    <property type="match status" value="1"/>
</dbReference>
<feature type="transmembrane region" description="Helical" evidence="7">
    <location>
        <begin position="186"/>
        <end position="209"/>
    </location>
</feature>
<evidence type="ECO:0000256" key="5">
    <source>
        <dbReference type="ARBA" id="ARBA00022989"/>
    </source>
</evidence>
<keyword evidence="9" id="KW-1185">Reference proteome</keyword>
<organism evidence="8 9">
    <name type="scientific">Heliorestis convoluta</name>
    <dbReference type="NCBI Taxonomy" id="356322"/>
    <lineage>
        <taxon>Bacteria</taxon>
        <taxon>Bacillati</taxon>
        <taxon>Bacillota</taxon>
        <taxon>Clostridia</taxon>
        <taxon>Eubacteriales</taxon>
        <taxon>Heliobacteriaceae</taxon>
        <taxon>Heliorestis</taxon>
    </lineage>
</organism>
<feature type="transmembrane region" description="Helical" evidence="7">
    <location>
        <begin position="47"/>
        <end position="65"/>
    </location>
</feature>
<feature type="transmembrane region" description="Helical" evidence="7">
    <location>
        <begin position="6"/>
        <end position="26"/>
    </location>
</feature>
<dbReference type="Gene3D" id="1.20.1630.10">
    <property type="entry name" value="Formate dehydrogenase/DMSO reductase domain"/>
    <property type="match status" value="1"/>
</dbReference>
<keyword evidence="6 7" id="KW-0472">Membrane</keyword>
<name>A0A5Q2N026_9FIRM</name>
<evidence type="ECO:0000256" key="3">
    <source>
        <dbReference type="ARBA" id="ARBA00022475"/>
    </source>
</evidence>
<evidence type="ECO:0000313" key="9">
    <source>
        <dbReference type="Proteomes" id="UP000366051"/>
    </source>
</evidence>
<protein>
    <submittedName>
        <fullName evidence="8">Oxidoreductase</fullName>
        <ecNumber evidence="8">1.-.-.-</ecNumber>
    </submittedName>
</protein>
<dbReference type="PANTHER" id="PTHR34856">
    <property type="entry name" value="PROTEIN NRFD"/>
    <property type="match status" value="1"/>
</dbReference>
<accession>A0A5Q2N026</accession>
<dbReference type="InterPro" id="IPR052049">
    <property type="entry name" value="Electron_transfer_protein"/>
</dbReference>
<evidence type="ECO:0000256" key="1">
    <source>
        <dbReference type="ARBA" id="ARBA00004651"/>
    </source>
</evidence>
<dbReference type="GO" id="GO:0016491">
    <property type="term" value="F:oxidoreductase activity"/>
    <property type="evidence" value="ECO:0007669"/>
    <property type="project" value="UniProtKB-KW"/>
</dbReference>
<dbReference type="KEGG" id="hcv:FTV88_2179"/>
<keyword evidence="8" id="KW-0560">Oxidoreductase</keyword>
<feature type="transmembrane region" description="Helical" evidence="7">
    <location>
        <begin position="117"/>
        <end position="137"/>
    </location>
</feature>
<dbReference type="RefSeq" id="WP_153725500.1">
    <property type="nucleotide sequence ID" value="NZ_CP045875.1"/>
</dbReference>
<keyword evidence="4 7" id="KW-0812">Transmembrane</keyword>
<feature type="transmembrane region" description="Helical" evidence="7">
    <location>
        <begin position="229"/>
        <end position="248"/>
    </location>
</feature>
<dbReference type="AlphaFoldDB" id="A0A5Q2N026"/>